<feature type="region of interest" description="Disordered" evidence="1">
    <location>
        <begin position="50"/>
        <end position="370"/>
    </location>
</feature>
<gene>
    <name evidence="2" type="ORF">BG006_008393</name>
</gene>
<feature type="compositionally biased region" description="Basic and acidic residues" evidence="1">
    <location>
        <begin position="116"/>
        <end position="125"/>
    </location>
</feature>
<feature type="region of interest" description="Disordered" evidence="1">
    <location>
        <begin position="522"/>
        <end position="561"/>
    </location>
</feature>
<accession>A0A9P5SGH9</accession>
<name>A0A9P5SGH9_9FUNG</name>
<feature type="region of interest" description="Disordered" evidence="1">
    <location>
        <begin position="444"/>
        <end position="497"/>
    </location>
</feature>
<feature type="compositionally biased region" description="Low complexity" evidence="1">
    <location>
        <begin position="155"/>
        <end position="166"/>
    </location>
</feature>
<feature type="compositionally biased region" description="Basic and acidic residues" evidence="1">
    <location>
        <begin position="1"/>
        <end position="14"/>
    </location>
</feature>
<feature type="compositionally biased region" description="Low complexity" evidence="1">
    <location>
        <begin position="138"/>
        <end position="148"/>
    </location>
</feature>
<keyword evidence="3" id="KW-1185">Reference proteome</keyword>
<evidence type="ECO:0000256" key="1">
    <source>
        <dbReference type="SAM" id="MobiDB-lite"/>
    </source>
</evidence>
<dbReference type="EMBL" id="JAAAUY010000567">
    <property type="protein sequence ID" value="KAF9328404.1"/>
    <property type="molecule type" value="Genomic_DNA"/>
</dbReference>
<feature type="compositionally biased region" description="Basic and acidic residues" evidence="1">
    <location>
        <begin position="526"/>
        <end position="541"/>
    </location>
</feature>
<feature type="compositionally biased region" description="Basic and acidic residues" evidence="1">
    <location>
        <begin position="88"/>
        <end position="103"/>
    </location>
</feature>
<feature type="region of interest" description="Disordered" evidence="1">
    <location>
        <begin position="1"/>
        <end position="36"/>
    </location>
</feature>
<evidence type="ECO:0000313" key="2">
    <source>
        <dbReference type="EMBL" id="KAF9328404.1"/>
    </source>
</evidence>
<feature type="compositionally biased region" description="Basic and acidic residues" evidence="1">
    <location>
        <begin position="714"/>
        <end position="727"/>
    </location>
</feature>
<feature type="compositionally biased region" description="Low complexity" evidence="1">
    <location>
        <begin position="279"/>
        <end position="303"/>
    </location>
</feature>
<feature type="compositionally biased region" description="Basic and acidic residues" evidence="1">
    <location>
        <begin position="233"/>
        <end position="250"/>
    </location>
</feature>
<feature type="compositionally biased region" description="Polar residues" evidence="1">
    <location>
        <begin position="222"/>
        <end position="232"/>
    </location>
</feature>
<feature type="compositionally biased region" description="Pro residues" evidence="1">
    <location>
        <begin position="619"/>
        <end position="628"/>
    </location>
</feature>
<feature type="compositionally biased region" description="Basic and acidic residues" evidence="1">
    <location>
        <begin position="209"/>
        <end position="218"/>
    </location>
</feature>
<evidence type="ECO:0000313" key="3">
    <source>
        <dbReference type="Proteomes" id="UP000696485"/>
    </source>
</evidence>
<feature type="compositionally biased region" description="Low complexity" evidence="1">
    <location>
        <begin position="253"/>
        <end position="267"/>
    </location>
</feature>
<feature type="compositionally biased region" description="Low complexity" evidence="1">
    <location>
        <begin position="69"/>
        <end position="84"/>
    </location>
</feature>
<feature type="region of interest" description="Disordered" evidence="1">
    <location>
        <begin position="613"/>
        <end position="742"/>
    </location>
</feature>
<reference evidence="2" key="1">
    <citation type="journal article" date="2020" name="Fungal Divers.">
        <title>Resolving the Mortierellaceae phylogeny through synthesis of multi-gene phylogenetics and phylogenomics.</title>
        <authorList>
            <person name="Vandepol N."/>
            <person name="Liber J."/>
            <person name="Desiro A."/>
            <person name="Na H."/>
            <person name="Kennedy M."/>
            <person name="Barry K."/>
            <person name="Grigoriev I.V."/>
            <person name="Miller A.N."/>
            <person name="O'Donnell K."/>
            <person name="Stajich J.E."/>
            <person name="Bonito G."/>
        </authorList>
    </citation>
    <scope>NUCLEOTIDE SEQUENCE</scope>
    <source>
        <strain evidence="2">NVP1</strain>
    </source>
</reference>
<organism evidence="2 3">
    <name type="scientific">Podila minutissima</name>
    <dbReference type="NCBI Taxonomy" id="64525"/>
    <lineage>
        <taxon>Eukaryota</taxon>
        <taxon>Fungi</taxon>
        <taxon>Fungi incertae sedis</taxon>
        <taxon>Mucoromycota</taxon>
        <taxon>Mortierellomycotina</taxon>
        <taxon>Mortierellomycetes</taxon>
        <taxon>Mortierellales</taxon>
        <taxon>Mortierellaceae</taxon>
        <taxon>Podila</taxon>
    </lineage>
</organism>
<feature type="compositionally biased region" description="Low complexity" evidence="1">
    <location>
        <begin position="332"/>
        <end position="341"/>
    </location>
</feature>
<feature type="compositionally biased region" description="Low complexity" evidence="1">
    <location>
        <begin position="697"/>
        <end position="709"/>
    </location>
</feature>
<feature type="compositionally biased region" description="Pro residues" evidence="1">
    <location>
        <begin position="268"/>
        <end position="278"/>
    </location>
</feature>
<feature type="compositionally biased region" description="Low complexity" evidence="1">
    <location>
        <begin position="459"/>
        <end position="477"/>
    </location>
</feature>
<feature type="compositionally biased region" description="Low complexity" evidence="1">
    <location>
        <begin position="186"/>
        <end position="199"/>
    </location>
</feature>
<sequence length="765" mass="82456">MSRDPTRVESRTNDLHPMSTSRQPLTPPSSEEGLSKIKATAMLLKAKVAGTVQKEQKLPKKIHNPYAASSTSSSSSSTSSSVSSLRGLKKESIKNMIAAREDPSLSCNKLPLPTAQRRDAVKKPMDQLPPSGSPSPSSPQAQHLQAQPTKLVMPAFSASSSSTSSAVEGINKRSSRRRNVDTLIPSQFSSATEGSSESSVFLPPTALETKPKEVEPRLATEVATSSSRSYASDTRKADTTRADKDDDREGSLSPTSRRSQQKQQQLSPPTPTPAPVTCPLPLVQTKESTKTSPSTPTSATTPEGAKTHRSRESTDEKSTPSTPVKVTTDVAPSPKSPSTPRSRSRSVFDRPAMSPRRHTTSSPGASADYKFILPFDSPPVPSYVTQPPMSVVNSTLRQLQTPHIPTNLVQARIQQQEEEKRKKEELAKIPITANLRSVKKIQAILVSDDEDEDPKARRAQSSSSSSASSTLSAGTTRPRAHTASHYGSYGKQRGDRNHVEPVAIPKKLADQVEHILGRKLAGKGSVLDEREKEREEEEARKAATPLPPIVRGQPRKRAMTSTHIRNLVSSWDIKVEEAREVVSEAEKIRLFLEERSTAHAELPKSKVPVTASELLAPLPSLPPPPKTPPLGGGGHARRRDSYSVDLGASGSGHKKRSQSARPALGETRSASATHMSLATKVKEDEAATGYTLGPEAGKSSKSGSSRSSSPKLTPIEEKKTGLDRPEKTVSASLDTLNTERSGEILVSKAIVSRPRRTGVRNPTKE</sequence>
<feature type="compositionally biased region" description="Polar residues" evidence="1">
    <location>
        <begin position="729"/>
        <end position="739"/>
    </location>
</feature>
<dbReference type="Proteomes" id="UP000696485">
    <property type="component" value="Unassembled WGS sequence"/>
</dbReference>
<protein>
    <submittedName>
        <fullName evidence="2">Uncharacterized protein</fullName>
    </submittedName>
</protein>
<comment type="caution">
    <text evidence="2">The sequence shown here is derived from an EMBL/GenBank/DDBJ whole genome shotgun (WGS) entry which is preliminary data.</text>
</comment>
<dbReference type="AlphaFoldDB" id="A0A9P5SGH9"/>
<proteinExistence type="predicted"/>